<dbReference type="FunFam" id="3.40.30.10:FF:000001">
    <property type="entry name" value="Thioredoxin"/>
    <property type="match status" value="1"/>
</dbReference>
<evidence type="ECO:0000256" key="6">
    <source>
        <dbReference type="ARBA" id="ARBA00023284"/>
    </source>
</evidence>
<dbReference type="GO" id="GO:0015035">
    <property type="term" value="F:protein-disulfide reductase activity"/>
    <property type="evidence" value="ECO:0007669"/>
    <property type="project" value="UniProtKB-UniRule"/>
</dbReference>
<dbReference type="PANTHER" id="PTHR45663:SF40">
    <property type="entry name" value="THIOREDOXIN 2"/>
    <property type="match status" value="1"/>
</dbReference>
<dbReference type="CDD" id="cd02947">
    <property type="entry name" value="TRX_family"/>
    <property type="match status" value="1"/>
</dbReference>
<dbReference type="InterPro" id="IPR017937">
    <property type="entry name" value="Thioredoxin_CS"/>
</dbReference>
<dbReference type="InterPro" id="IPR036249">
    <property type="entry name" value="Thioredoxin-like_sf"/>
</dbReference>
<dbReference type="InterPro" id="IPR005746">
    <property type="entry name" value="Thioredoxin"/>
</dbReference>
<keyword evidence="4" id="KW-0249">Electron transport</keyword>
<feature type="domain" description="Thioredoxin" evidence="8">
    <location>
        <begin position="40"/>
        <end position="152"/>
    </location>
</feature>
<name>A0A1G7UK10_9GAMM</name>
<evidence type="ECO:0000256" key="4">
    <source>
        <dbReference type="ARBA" id="ARBA00022982"/>
    </source>
</evidence>
<keyword evidence="10" id="KW-1185">Reference proteome</keyword>
<dbReference type="STRING" id="284577.SAMN05216571_11522"/>
<accession>A0A1G7UK10</accession>
<dbReference type="AlphaFoldDB" id="A0A1G7UK10"/>
<evidence type="ECO:0000313" key="10">
    <source>
        <dbReference type="Proteomes" id="UP000198641"/>
    </source>
</evidence>
<evidence type="ECO:0000256" key="3">
    <source>
        <dbReference type="ARBA" id="ARBA00022723"/>
    </source>
</evidence>
<organism evidence="9 10">
    <name type="scientific">Onishia taeanensis</name>
    <dbReference type="NCBI Taxonomy" id="284577"/>
    <lineage>
        <taxon>Bacteria</taxon>
        <taxon>Pseudomonadati</taxon>
        <taxon>Pseudomonadota</taxon>
        <taxon>Gammaproteobacteria</taxon>
        <taxon>Oceanospirillales</taxon>
        <taxon>Halomonadaceae</taxon>
        <taxon>Onishia</taxon>
    </lineage>
</organism>
<dbReference type="SUPFAM" id="SSF52833">
    <property type="entry name" value="Thioredoxin-like"/>
    <property type="match status" value="1"/>
</dbReference>
<proteinExistence type="inferred from homology"/>
<dbReference type="PRINTS" id="PR00421">
    <property type="entry name" value="THIOREDOXIN"/>
</dbReference>
<dbReference type="GO" id="GO:0005829">
    <property type="term" value="C:cytosol"/>
    <property type="evidence" value="ECO:0007669"/>
    <property type="project" value="TreeGrafter"/>
</dbReference>
<dbReference type="Pfam" id="PF21352">
    <property type="entry name" value="Zn_ribbon_Thio2"/>
    <property type="match status" value="1"/>
</dbReference>
<dbReference type="PANTHER" id="PTHR45663">
    <property type="entry name" value="GEO12009P1"/>
    <property type="match status" value="1"/>
</dbReference>
<evidence type="ECO:0000259" key="8">
    <source>
        <dbReference type="PROSITE" id="PS51352"/>
    </source>
</evidence>
<comment type="similarity">
    <text evidence="1">Belongs to the thioredoxin family.</text>
</comment>
<dbReference type="Gene3D" id="2.30.30.380">
    <property type="entry name" value="Zn-finger domain of Sec23/24"/>
    <property type="match status" value="1"/>
</dbReference>
<gene>
    <name evidence="9" type="ORF">SAMN05216571_11522</name>
</gene>
<evidence type="ECO:0000256" key="5">
    <source>
        <dbReference type="ARBA" id="ARBA00023157"/>
    </source>
</evidence>
<dbReference type="EMBL" id="FNCI01000015">
    <property type="protein sequence ID" value="SDG47827.1"/>
    <property type="molecule type" value="Genomic_DNA"/>
</dbReference>
<keyword evidence="6" id="KW-0676">Redox-active center</keyword>
<dbReference type="InterPro" id="IPR049299">
    <property type="entry name" value="Thio2_N"/>
</dbReference>
<dbReference type="OrthoDB" id="9790390at2"/>
<sequence>MADSSSDASAGNLTLACPHCAALNRVAQARLGQGRCGKCKQALFTGAPVELTGTNFNALVNRSDLPVVVDFWADWCGPCKAMAPIFAQLASELEPRIRFAKLDTDAEQALAGRFNIRSIPTLAVFRRGQEVARQAGVMPLAQLKQWLAPHLL</sequence>
<dbReference type="PROSITE" id="PS51352">
    <property type="entry name" value="THIOREDOXIN_2"/>
    <property type="match status" value="1"/>
</dbReference>
<keyword evidence="2" id="KW-0813">Transport</keyword>
<dbReference type="RefSeq" id="WP_092528178.1">
    <property type="nucleotide sequence ID" value="NZ_FNCI01000015.1"/>
</dbReference>
<dbReference type="NCBIfam" id="NF008229">
    <property type="entry name" value="PRK10996.1"/>
    <property type="match status" value="1"/>
</dbReference>
<keyword evidence="3" id="KW-0479">Metal-binding</keyword>
<evidence type="ECO:0000256" key="2">
    <source>
        <dbReference type="ARBA" id="ARBA00022448"/>
    </source>
</evidence>
<keyword evidence="5" id="KW-1015">Disulfide bond</keyword>
<dbReference type="Proteomes" id="UP000198641">
    <property type="component" value="Unassembled WGS sequence"/>
</dbReference>
<evidence type="ECO:0000256" key="7">
    <source>
        <dbReference type="NCBIfam" id="TIGR01068"/>
    </source>
</evidence>
<evidence type="ECO:0000313" key="9">
    <source>
        <dbReference type="EMBL" id="SDG47827.1"/>
    </source>
</evidence>
<dbReference type="PROSITE" id="PS00194">
    <property type="entry name" value="THIOREDOXIN_1"/>
    <property type="match status" value="1"/>
</dbReference>
<dbReference type="NCBIfam" id="TIGR01068">
    <property type="entry name" value="thioredoxin"/>
    <property type="match status" value="1"/>
</dbReference>
<dbReference type="GO" id="GO:0046872">
    <property type="term" value="F:metal ion binding"/>
    <property type="evidence" value="ECO:0007669"/>
    <property type="project" value="UniProtKB-KW"/>
</dbReference>
<dbReference type="Gene3D" id="3.40.30.10">
    <property type="entry name" value="Glutaredoxin"/>
    <property type="match status" value="1"/>
</dbReference>
<reference evidence="9 10" key="1">
    <citation type="submission" date="2016-10" db="EMBL/GenBank/DDBJ databases">
        <authorList>
            <person name="de Groot N.N."/>
        </authorList>
    </citation>
    <scope>NUCLEOTIDE SEQUENCE [LARGE SCALE GENOMIC DNA]</scope>
    <source>
        <strain evidence="9 10">BH539</strain>
    </source>
</reference>
<dbReference type="InterPro" id="IPR013766">
    <property type="entry name" value="Thioredoxin_domain"/>
</dbReference>
<protein>
    <recommendedName>
        <fullName evidence="7">Thioredoxin</fullName>
    </recommendedName>
</protein>
<evidence type="ECO:0000256" key="1">
    <source>
        <dbReference type="ARBA" id="ARBA00008987"/>
    </source>
</evidence>
<dbReference type="Pfam" id="PF00085">
    <property type="entry name" value="Thioredoxin"/>
    <property type="match status" value="1"/>
</dbReference>